<evidence type="ECO:0000259" key="12">
    <source>
        <dbReference type="PROSITE" id="PS51918"/>
    </source>
</evidence>
<protein>
    <submittedName>
        <fullName evidence="13">Nitrogenase cofactor biosynthesis protein NifB</fullName>
    </submittedName>
</protein>
<dbReference type="Gene3D" id="3.30.420.130">
    <property type="entry name" value="Dinitrogenase iron-molybdenum cofactor biosynthesis domain"/>
    <property type="match status" value="1"/>
</dbReference>
<comment type="pathway">
    <text evidence="2">Cofactor biosynthesis; Fe-Mo cofactor biosynthesis.</text>
</comment>
<dbReference type="Proteomes" id="UP000326944">
    <property type="component" value="Chromosome"/>
</dbReference>
<dbReference type="PROSITE" id="PS01305">
    <property type="entry name" value="MOAA_NIFB_PQQE"/>
    <property type="match status" value="1"/>
</dbReference>
<feature type="coiled-coil region" evidence="11">
    <location>
        <begin position="329"/>
        <end position="363"/>
    </location>
</feature>
<dbReference type="InterPro" id="IPR000385">
    <property type="entry name" value="MoaA_NifB_PqqE_Fe-S-bd_CS"/>
</dbReference>
<dbReference type="RefSeq" id="WP_152306779.1">
    <property type="nucleotide sequence ID" value="NZ_CP043617.1"/>
</dbReference>
<dbReference type="SUPFAM" id="SSF102114">
    <property type="entry name" value="Radical SAM enzymes"/>
    <property type="match status" value="1"/>
</dbReference>
<evidence type="ECO:0000256" key="10">
    <source>
        <dbReference type="ARBA" id="ARBA00023239"/>
    </source>
</evidence>
<evidence type="ECO:0000256" key="6">
    <source>
        <dbReference type="ARBA" id="ARBA00022723"/>
    </source>
</evidence>
<comment type="cofactor">
    <cofactor evidence="1">
        <name>[4Fe-4S] cluster</name>
        <dbReference type="ChEBI" id="CHEBI:49883"/>
    </cofactor>
</comment>
<organism evidence="13 14">
    <name type="scientific">Sulfurimonas lithotrophica</name>
    <dbReference type="NCBI Taxonomy" id="2590022"/>
    <lineage>
        <taxon>Bacteria</taxon>
        <taxon>Pseudomonadati</taxon>
        <taxon>Campylobacterota</taxon>
        <taxon>Epsilonproteobacteria</taxon>
        <taxon>Campylobacterales</taxon>
        <taxon>Sulfurimonadaceae</taxon>
        <taxon>Sulfurimonas</taxon>
    </lineage>
</organism>
<keyword evidence="9" id="KW-0535">Nitrogen fixation</keyword>
<dbReference type="InterPro" id="IPR003731">
    <property type="entry name" value="Di-Nase_FeMo-co_biosynth"/>
</dbReference>
<dbReference type="InterPro" id="IPR013785">
    <property type="entry name" value="Aldolase_TIM"/>
</dbReference>
<evidence type="ECO:0000256" key="4">
    <source>
        <dbReference type="ARBA" id="ARBA00022485"/>
    </source>
</evidence>
<feature type="domain" description="Radical SAM core" evidence="12">
    <location>
        <begin position="37"/>
        <end position="294"/>
    </location>
</feature>
<evidence type="ECO:0000256" key="7">
    <source>
        <dbReference type="ARBA" id="ARBA00023004"/>
    </source>
</evidence>
<dbReference type="InterPro" id="IPR058240">
    <property type="entry name" value="rSAM_sf"/>
</dbReference>
<evidence type="ECO:0000256" key="3">
    <source>
        <dbReference type="ARBA" id="ARBA00006804"/>
    </source>
</evidence>
<gene>
    <name evidence="13" type="primary">nifB</name>
    <name evidence="13" type="ORF">FJR48_03505</name>
</gene>
<dbReference type="Gene3D" id="3.20.20.70">
    <property type="entry name" value="Aldolase class I"/>
    <property type="match status" value="1"/>
</dbReference>
<dbReference type="SFLD" id="SFLDF00281">
    <property type="entry name" value="FeMo_cofactor_biosynthesis_pro"/>
    <property type="match status" value="1"/>
</dbReference>
<evidence type="ECO:0000256" key="11">
    <source>
        <dbReference type="SAM" id="Coils"/>
    </source>
</evidence>
<name>A0A5P8NZH1_9BACT</name>
<proteinExistence type="inferred from homology"/>
<dbReference type="NCBIfam" id="TIGR01290">
    <property type="entry name" value="nifB"/>
    <property type="match status" value="1"/>
</dbReference>
<dbReference type="GO" id="GO:0051539">
    <property type="term" value="F:4 iron, 4 sulfur cluster binding"/>
    <property type="evidence" value="ECO:0007669"/>
    <property type="project" value="UniProtKB-KW"/>
</dbReference>
<dbReference type="PROSITE" id="PS51918">
    <property type="entry name" value="RADICAL_SAM"/>
    <property type="match status" value="1"/>
</dbReference>
<evidence type="ECO:0000256" key="1">
    <source>
        <dbReference type="ARBA" id="ARBA00001966"/>
    </source>
</evidence>
<dbReference type="InterPro" id="IPR005980">
    <property type="entry name" value="Nase_CF_NifB"/>
</dbReference>
<keyword evidence="10" id="KW-0456">Lyase</keyword>
<dbReference type="UniPathway" id="UPA00782"/>
<dbReference type="SFLD" id="SFLDS00029">
    <property type="entry name" value="Radical_SAM"/>
    <property type="match status" value="1"/>
</dbReference>
<dbReference type="OrthoDB" id="9785734at2"/>
<keyword evidence="4" id="KW-0004">4Fe-4S</keyword>
<dbReference type="AlphaFoldDB" id="A0A5P8NZH1"/>
<keyword evidence="6" id="KW-0479">Metal-binding</keyword>
<dbReference type="PANTHER" id="PTHR43787">
    <property type="entry name" value="FEMO COFACTOR BIOSYNTHESIS PROTEIN NIFB-RELATED"/>
    <property type="match status" value="1"/>
</dbReference>
<dbReference type="PANTHER" id="PTHR43787:SF13">
    <property type="entry name" value="FEMO COFACTOR BIOSYNTHESIS PROTEIN NIFB"/>
    <property type="match status" value="1"/>
</dbReference>
<dbReference type="CDD" id="cd01335">
    <property type="entry name" value="Radical_SAM"/>
    <property type="match status" value="1"/>
</dbReference>
<dbReference type="GO" id="GO:0046872">
    <property type="term" value="F:metal ion binding"/>
    <property type="evidence" value="ECO:0007669"/>
    <property type="project" value="UniProtKB-KW"/>
</dbReference>
<dbReference type="Pfam" id="PF02579">
    <property type="entry name" value="Nitro_FeMo-Co"/>
    <property type="match status" value="1"/>
</dbReference>
<evidence type="ECO:0000256" key="8">
    <source>
        <dbReference type="ARBA" id="ARBA00023014"/>
    </source>
</evidence>
<keyword evidence="5" id="KW-0949">S-adenosyl-L-methionine</keyword>
<keyword evidence="7" id="KW-0408">Iron</keyword>
<dbReference type="InterPro" id="IPR036105">
    <property type="entry name" value="DiNase_FeMo-co_biosyn_sf"/>
</dbReference>
<dbReference type="InterPro" id="IPR007197">
    <property type="entry name" value="rSAM"/>
</dbReference>
<dbReference type="GO" id="GO:0016829">
    <property type="term" value="F:lyase activity"/>
    <property type="evidence" value="ECO:0007669"/>
    <property type="project" value="UniProtKB-KW"/>
</dbReference>
<keyword evidence="11" id="KW-0175">Coiled coil</keyword>
<sequence length="485" mass="53416">MSCSSGGCSASSDAGFDPNNPEAMAIKEKINAHPCYSEGAHQHYARIHVAVAPACNIQCNYCNRKYDCSNESRPGVTSAKLSAEDAVKKVLYVGGEIQQLSVVGIAGPGDALANPEKTFDTFRMLQEKAPDLKLCLSTNGLKIADYIDEIEKYNIDHVTVTINTVDATGEIGSQIYPWVHWNHKKVWGAEGAKILLEKQLEGIKLLTQRGILVKANSVLIPGVNDKDLPNVAKKLKEMNVFLHNIMPLLSSPEFGTKFGLDGVPSATDQETMAAQEACGMDMKLMSHCRQCRADAVGLIGEDRGDEFTPDAFVDMSFEDLEKKYDIQAREQKHKAIENWRSHLEAANERIKIEQASKEQLSSDGKTKLVAITTAGEGMINVHFGSAQEFLIYEVGDKAIKFVMHRKIESSYSGAELGEDYNPIDEIKTTLKDVDVLLTAKIGECPMNDLNEIGLICDDSYANEPIEKSVFDAVQKHFYESEKEVG</sequence>
<dbReference type="EMBL" id="CP043617">
    <property type="protein sequence ID" value="QFR48836.1"/>
    <property type="molecule type" value="Genomic_DNA"/>
</dbReference>
<dbReference type="KEGG" id="sulg:FJR48_03505"/>
<accession>A0A5P8NZH1</accession>
<dbReference type="SFLD" id="SFLDG01067">
    <property type="entry name" value="SPASM/twitch_domain_containing"/>
    <property type="match status" value="1"/>
</dbReference>
<reference evidence="13 14" key="1">
    <citation type="submission" date="2019-09" db="EMBL/GenBank/DDBJ databases">
        <title>Sulfurimonas gotlandica sp. nov., a chemoautotrophic and psychrotolerant epsilonproteobacterium isolated from a pelagic redoxcline, and an emended description of the genus Sulfurimonas.</title>
        <authorList>
            <person name="Wang S."/>
            <person name="Jiang L."/>
            <person name="Shao S."/>
        </authorList>
    </citation>
    <scope>NUCLEOTIDE SEQUENCE [LARGE SCALE GENOMIC DNA]</scope>
    <source>
        <strain evidence="13 14">GYSZ_1</strain>
    </source>
</reference>
<keyword evidence="14" id="KW-1185">Reference proteome</keyword>
<evidence type="ECO:0000313" key="13">
    <source>
        <dbReference type="EMBL" id="QFR48836.1"/>
    </source>
</evidence>
<comment type="similarity">
    <text evidence="3">Belongs to the radical SAM superfamily. NifB family.</text>
</comment>
<evidence type="ECO:0000256" key="5">
    <source>
        <dbReference type="ARBA" id="ARBA00022691"/>
    </source>
</evidence>
<dbReference type="Pfam" id="PF04055">
    <property type="entry name" value="Radical_SAM"/>
    <property type="match status" value="1"/>
</dbReference>
<evidence type="ECO:0000313" key="14">
    <source>
        <dbReference type="Proteomes" id="UP000326944"/>
    </source>
</evidence>
<dbReference type="SUPFAM" id="SSF53146">
    <property type="entry name" value="Nitrogenase accessory factor-like"/>
    <property type="match status" value="1"/>
</dbReference>
<keyword evidence="8" id="KW-0411">Iron-sulfur</keyword>
<evidence type="ECO:0000256" key="2">
    <source>
        <dbReference type="ARBA" id="ARBA00005155"/>
    </source>
</evidence>
<dbReference type="SFLD" id="SFLDG01068">
    <property type="entry name" value="FeMo_cofactor_biosynthesis_pro"/>
    <property type="match status" value="1"/>
</dbReference>
<evidence type="ECO:0000256" key="9">
    <source>
        <dbReference type="ARBA" id="ARBA00023231"/>
    </source>
</evidence>